<evidence type="ECO:0000256" key="1">
    <source>
        <dbReference type="SAM" id="Phobius"/>
    </source>
</evidence>
<keyword evidence="3" id="KW-1185">Reference proteome</keyword>
<keyword evidence="1" id="KW-0472">Membrane</keyword>
<feature type="transmembrane region" description="Helical" evidence="1">
    <location>
        <begin position="30"/>
        <end position="49"/>
    </location>
</feature>
<feature type="transmembrane region" description="Helical" evidence="1">
    <location>
        <begin position="7"/>
        <end position="24"/>
    </location>
</feature>
<feature type="transmembrane region" description="Helical" evidence="1">
    <location>
        <begin position="87"/>
        <end position="108"/>
    </location>
</feature>
<gene>
    <name evidence="2" type="ORF">SBRV1_gp22</name>
</gene>
<dbReference type="EMBL" id="MK064565">
    <property type="protein sequence ID" value="AZI75911.1"/>
    <property type="molecule type" value="Genomic_DNA"/>
</dbReference>
<evidence type="ECO:0000313" key="3">
    <source>
        <dbReference type="Proteomes" id="UP000277970"/>
    </source>
</evidence>
<evidence type="ECO:0000313" key="2">
    <source>
        <dbReference type="EMBL" id="AZI75911.1"/>
    </source>
</evidence>
<name>A0A3Q8Q3X9_9VIRU</name>
<proteinExistence type="predicted"/>
<protein>
    <submittedName>
        <fullName evidence="2">Uncharacterized protein</fullName>
    </submittedName>
</protein>
<keyword evidence="1" id="KW-1133">Transmembrane helix</keyword>
<feature type="transmembrane region" description="Helical" evidence="1">
    <location>
        <begin position="61"/>
        <end position="81"/>
    </location>
</feature>
<sequence length="111" mass="12774">MKITENLMGLGAVFLIAFVIVYAIELLNNPVLQAIDTLVTIVSFVLIISTFDEDRKTSMTFLLILSLTWDISVGYLVFSHFNIENVTMWATLSFSYFLFFIPFYKLVLEEE</sequence>
<organism evidence="2">
    <name type="scientific">Sulfolobales Beppu rod-shaped virus 1</name>
    <dbReference type="NCBI Taxonomy" id="2493121"/>
    <lineage>
        <taxon>Viruses</taxon>
        <taxon>Adnaviria</taxon>
        <taxon>Zilligvirae</taxon>
        <taxon>Taleaviricota</taxon>
        <taxon>Tokiviricetes</taxon>
        <taxon>Ligamenvirales</taxon>
        <taxon>Rudiviridae</taxon>
        <taxon>Japarudivirus</taxon>
        <taxon>Japarudivirus beppuense</taxon>
        <taxon>Japarudivirus SBRV1</taxon>
    </lineage>
</organism>
<reference evidence="2" key="1">
    <citation type="journal article" date="2018" name="Environ. Microbiol.">
        <title>New archaeal viruses discovered by metagenomic analysis of viral communities in enrichment cultures.</title>
        <authorList>
            <person name="Liu Y."/>
            <person name="Brandt D."/>
            <person name="Ishino S."/>
            <person name="Ishino Y."/>
            <person name="Koonin E.V."/>
            <person name="Kalinowski J."/>
            <person name="Krupovic M."/>
            <person name="Prangishvili D."/>
        </authorList>
    </citation>
    <scope>NUCLEOTIDE SEQUENCE [LARGE SCALE GENOMIC DNA]</scope>
</reference>
<accession>A0A3Q8Q3X9</accession>
<dbReference type="Proteomes" id="UP000277970">
    <property type="component" value="Segment"/>
</dbReference>
<keyword evidence="1" id="KW-0812">Transmembrane</keyword>